<evidence type="ECO:0000313" key="1">
    <source>
        <dbReference type="EMBL" id="CAF2239824.1"/>
    </source>
</evidence>
<dbReference type="Proteomes" id="UP000663887">
    <property type="component" value="Unassembled WGS sequence"/>
</dbReference>
<feature type="non-terminal residue" evidence="2">
    <location>
        <position position="1"/>
    </location>
</feature>
<proteinExistence type="predicted"/>
<gene>
    <name evidence="2" type="ORF">UXM345_LOCUS35739</name>
    <name evidence="1" type="ORF">XDN619_LOCUS34754</name>
</gene>
<organism evidence="2 3">
    <name type="scientific">Rotaria magnacalcarata</name>
    <dbReference type="NCBI Taxonomy" id="392030"/>
    <lineage>
        <taxon>Eukaryota</taxon>
        <taxon>Metazoa</taxon>
        <taxon>Spiralia</taxon>
        <taxon>Gnathifera</taxon>
        <taxon>Rotifera</taxon>
        <taxon>Eurotatoria</taxon>
        <taxon>Bdelloidea</taxon>
        <taxon>Philodinida</taxon>
        <taxon>Philodinidae</taxon>
        <taxon>Rotaria</taxon>
    </lineage>
</organism>
<comment type="caution">
    <text evidence="2">The sequence shown here is derived from an EMBL/GenBank/DDBJ whole genome shotgun (WGS) entry which is preliminary data.</text>
</comment>
<dbReference type="EMBL" id="CAJNRG010017819">
    <property type="protein sequence ID" value="CAF2239824.1"/>
    <property type="molecule type" value="Genomic_DNA"/>
</dbReference>
<accession>A0A820L0L7</accession>
<evidence type="ECO:0000313" key="2">
    <source>
        <dbReference type="EMBL" id="CAF4345503.1"/>
    </source>
</evidence>
<evidence type="ECO:0000313" key="3">
    <source>
        <dbReference type="Proteomes" id="UP000663842"/>
    </source>
</evidence>
<reference evidence="2" key="1">
    <citation type="submission" date="2021-02" db="EMBL/GenBank/DDBJ databases">
        <authorList>
            <person name="Nowell W R."/>
        </authorList>
    </citation>
    <scope>NUCLEOTIDE SEQUENCE</scope>
</reference>
<protein>
    <submittedName>
        <fullName evidence="2">Uncharacterized protein</fullName>
    </submittedName>
</protein>
<dbReference type="AlphaFoldDB" id="A0A820L0L7"/>
<name>A0A820L0L7_9BILA</name>
<dbReference type="EMBL" id="CAJOBF010015146">
    <property type="protein sequence ID" value="CAF4345503.1"/>
    <property type="molecule type" value="Genomic_DNA"/>
</dbReference>
<sequence length="106" mass="12445">AFWRKAKRHFNTKTVPIEDFLANNNIVSTPVDICEMARTYYEEQFPRHHQTQSEIETEANLVDFKLEETLKKKPPITIIITYHQLRRAITSLKNKNSTDLDGVSNR</sequence>
<dbReference type="Proteomes" id="UP000663842">
    <property type="component" value="Unassembled WGS sequence"/>
</dbReference>